<organism evidence="2 3">
    <name type="scientific">Heterorhabditis bacteriophora</name>
    <name type="common">Entomopathogenic nematode worm</name>
    <dbReference type="NCBI Taxonomy" id="37862"/>
    <lineage>
        <taxon>Eukaryota</taxon>
        <taxon>Metazoa</taxon>
        <taxon>Ecdysozoa</taxon>
        <taxon>Nematoda</taxon>
        <taxon>Chromadorea</taxon>
        <taxon>Rhabditida</taxon>
        <taxon>Rhabditina</taxon>
        <taxon>Rhabditomorpha</taxon>
        <taxon>Strongyloidea</taxon>
        <taxon>Heterorhabditidae</taxon>
        <taxon>Heterorhabditis</taxon>
    </lineage>
</organism>
<dbReference type="AlphaFoldDB" id="A0A1I7X3B5"/>
<dbReference type="InterPro" id="IPR036259">
    <property type="entry name" value="MFS_trans_sf"/>
</dbReference>
<dbReference type="Proteomes" id="UP000095283">
    <property type="component" value="Unplaced"/>
</dbReference>
<sequence>MQQIPHAMFNLNVVYMMYDPEHWCEVPGFDDPNDTTVYKWGLQDVQNISFVFPSENERGMYVRDSVKTIVTDWNLVCDDYLMKGHAHLFYSFGYLVGCVLGGVASDNFGRKPTVIGFGILSSMFGVFLPYTTYYPMFLFIRFCTADLAAYTLCMEITGIRFFHIYDISRCILYYWFSFCFKTIFSTPPFPFNLCRINRGSLPSDLELVCHREKRLNKKVIHKKR</sequence>
<evidence type="ECO:0000313" key="2">
    <source>
        <dbReference type="Proteomes" id="UP000095283"/>
    </source>
</evidence>
<keyword evidence="1" id="KW-1133">Transmembrane helix</keyword>
<protein>
    <submittedName>
        <fullName evidence="3">MFS domain-containing protein</fullName>
    </submittedName>
</protein>
<evidence type="ECO:0000256" key="1">
    <source>
        <dbReference type="SAM" id="Phobius"/>
    </source>
</evidence>
<feature type="transmembrane region" description="Helical" evidence="1">
    <location>
        <begin position="112"/>
        <end position="130"/>
    </location>
</feature>
<keyword evidence="1" id="KW-0812">Transmembrane</keyword>
<accession>A0A1I7X3B5</accession>
<proteinExistence type="predicted"/>
<keyword evidence="1" id="KW-0472">Membrane</keyword>
<evidence type="ECO:0000313" key="3">
    <source>
        <dbReference type="WBParaSite" id="Hba_11963"/>
    </source>
</evidence>
<dbReference type="SUPFAM" id="SSF103473">
    <property type="entry name" value="MFS general substrate transporter"/>
    <property type="match status" value="1"/>
</dbReference>
<dbReference type="WBParaSite" id="Hba_11963">
    <property type="protein sequence ID" value="Hba_11963"/>
    <property type="gene ID" value="Hba_11963"/>
</dbReference>
<dbReference type="Gene3D" id="1.20.1250.20">
    <property type="entry name" value="MFS general substrate transporter like domains"/>
    <property type="match status" value="1"/>
</dbReference>
<name>A0A1I7X3B5_HETBA</name>
<reference evidence="3" key="1">
    <citation type="submission" date="2016-11" db="UniProtKB">
        <authorList>
            <consortium name="WormBaseParasite"/>
        </authorList>
    </citation>
    <scope>IDENTIFICATION</scope>
</reference>
<keyword evidence="2" id="KW-1185">Reference proteome</keyword>
<feature type="transmembrane region" description="Helical" evidence="1">
    <location>
        <begin position="88"/>
        <end position="105"/>
    </location>
</feature>